<dbReference type="SUPFAM" id="SSF53218">
    <property type="entry name" value="Molybdenum cofactor biosynthesis proteins"/>
    <property type="match status" value="1"/>
</dbReference>
<dbReference type="SMART" id="SM00852">
    <property type="entry name" value="MoCF_biosynth"/>
    <property type="match status" value="1"/>
</dbReference>
<evidence type="ECO:0000313" key="10">
    <source>
        <dbReference type="Proteomes" id="UP000317318"/>
    </source>
</evidence>
<dbReference type="Pfam" id="PF01967">
    <property type="entry name" value="MoaC"/>
    <property type="match status" value="1"/>
</dbReference>
<dbReference type="GO" id="GO:0006777">
    <property type="term" value="P:Mo-molybdopterin cofactor biosynthetic process"/>
    <property type="evidence" value="ECO:0007669"/>
    <property type="project" value="UniProtKB-KW"/>
</dbReference>
<dbReference type="PANTHER" id="PTHR43764:SF1">
    <property type="entry name" value="MOLYBDOPTERIN MOLYBDOTRANSFERASE"/>
    <property type="match status" value="1"/>
</dbReference>
<dbReference type="PIRSF" id="PIRSF036594">
    <property type="entry name" value="MoaC_MogA"/>
    <property type="match status" value="1"/>
</dbReference>
<evidence type="ECO:0000256" key="2">
    <source>
        <dbReference type="ARBA" id="ARBA00005046"/>
    </source>
</evidence>
<feature type="region of interest" description="Disordered" evidence="7">
    <location>
        <begin position="150"/>
        <end position="182"/>
    </location>
</feature>
<evidence type="ECO:0000256" key="7">
    <source>
        <dbReference type="SAM" id="MobiDB-lite"/>
    </source>
</evidence>
<dbReference type="InterPro" id="IPR036425">
    <property type="entry name" value="MoaB/Mog-like_dom_sf"/>
</dbReference>
<feature type="domain" description="MoaB/Mog" evidence="8">
    <location>
        <begin position="190"/>
        <end position="336"/>
    </location>
</feature>
<dbReference type="CDD" id="cd00886">
    <property type="entry name" value="MogA_MoaB"/>
    <property type="match status" value="1"/>
</dbReference>
<dbReference type="Gene3D" id="3.30.70.640">
    <property type="entry name" value="Molybdopterin cofactor biosynthesis C (MoaC) domain"/>
    <property type="match status" value="1"/>
</dbReference>
<dbReference type="InterPro" id="IPR001453">
    <property type="entry name" value="MoaB/Mog_dom"/>
</dbReference>
<dbReference type="EMBL" id="CP036268">
    <property type="protein sequence ID" value="QDT35867.1"/>
    <property type="molecule type" value="Genomic_DNA"/>
</dbReference>
<dbReference type="InterPro" id="IPR036522">
    <property type="entry name" value="MoaC_sf"/>
</dbReference>
<dbReference type="NCBIfam" id="NF002947">
    <property type="entry name" value="PRK03604.1"/>
    <property type="match status" value="1"/>
</dbReference>
<dbReference type="RefSeq" id="WP_145362131.1">
    <property type="nucleotide sequence ID" value="NZ_CP036268.1"/>
</dbReference>
<evidence type="ECO:0000313" key="9">
    <source>
        <dbReference type="EMBL" id="QDT35867.1"/>
    </source>
</evidence>
<dbReference type="InterPro" id="IPR051920">
    <property type="entry name" value="MPT_Adenylyltrnsfr/MoaC-Rel"/>
</dbReference>
<dbReference type="GO" id="GO:0061799">
    <property type="term" value="F:cyclic pyranopterin monophosphate synthase activity"/>
    <property type="evidence" value="ECO:0007669"/>
    <property type="project" value="UniProtKB-EC"/>
</dbReference>
<organism evidence="9 10">
    <name type="scientific">Stratiformator vulcanicus</name>
    <dbReference type="NCBI Taxonomy" id="2527980"/>
    <lineage>
        <taxon>Bacteria</taxon>
        <taxon>Pseudomonadati</taxon>
        <taxon>Planctomycetota</taxon>
        <taxon>Planctomycetia</taxon>
        <taxon>Planctomycetales</taxon>
        <taxon>Planctomycetaceae</taxon>
        <taxon>Stratiformator</taxon>
    </lineage>
</organism>
<evidence type="ECO:0000256" key="1">
    <source>
        <dbReference type="ARBA" id="ARBA00001637"/>
    </source>
</evidence>
<gene>
    <name evidence="9" type="primary">moaC2</name>
    <name evidence="9" type="ORF">Pan189_02200</name>
</gene>
<reference evidence="9 10" key="1">
    <citation type="submission" date="2019-02" db="EMBL/GenBank/DDBJ databases">
        <title>Deep-cultivation of Planctomycetes and their phenomic and genomic characterization uncovers novel biology.</title>
        <authorList>
            <person name="Wiegand S."/>
            <person name="Jogler M."/>
            <person name="Boedeker C."/>
            <person name="Pinto D."/>
            <person name="Vollmers J."/>
            <person name="Rivas-Marin E."/>
            <person name="Kohn T."/>
            <person name="Peeters S.H."/>
            <person name="Heuer A."/>
            <person name="Rast P."/>
            <person name="Oberbeckmann S."/>
            <person name="Bunk B."/>
            <person name="Jeske O."/>
            <person name="Meyerdierks A."/>
            <person name="Storesund J.E."/>
            <person name="Kallscheuer N."/>
            <person name="Luecker S."/>
            <person name="Lage O.M."/>
            <person name="Pohl T."/>
            <person name="Merkel B.J."/>
            <person name="Hornburger P."/>
            <person name="Mueller R.-W."/>
            <person name="Bruemmer F."/>
            <person name="Labrenz M."/>
            <person name="Spormann A.M."/>
            <person name="Op den Camp H."/>
            <person name="Overmann J."/>
            <person name="Amann R."/>
            <person name="Jetten M.S.M."/>
            <person name="Mascher T."/>
            <person name="Medema M.H."/>
            <person name="Devos D.P."/>
            <person name="Kaster A.-K."/>
            <person name="Ovreas L."/>
            <person name="Rohde M."/>
            <person name="Galperin M.Y."/>
            <person name="Jogler C."/>
        </authorList>
    </citation>
    <scope>NUCLEOTIDE SEQUENCE [LARGE SCALE GENOMIC DNA]</scope>
    <source>
        <strain evidence="9 10">Pan189</strain>
    </source>
</reference>
<dbReference type="InterPro" id="IPR002820">
    <property type="entry name" value="Mopterin_CF_biosynth-C_dom"/>
</dbReference>
<dbReference type="InterPro" id="IPR047594">
    <property type="entry name" value="MoaC_bact/euk"/>
</dbReference>
<dbReference type="PANTHER" id="PTHR43764">
    <property type="entry name" value="MOLYBDENUM COFACTOR BIOSYNTHESIS"/>
    <property type="match status" value="1"/>
</dbReference>
<dbReference type="Proteomes" id="UP000317318">
    <property type="component" value="Chromosome"/>
</dbReference>
<evidence type="ECO:0000259" key="8">
    <source>
        <dbReference type="SMART" id="SM00852"/>
    </source>
</evidence>
<proteinExistence type="predicted"/>
<dbReference type="InterPro" id="IPR023045">
    <property type="entry name" value="MoaC"/>
</dbReference>
<dbReference type="OrthoDB" id="9794429at2"/>
<keyword evidence="4" id="KW-0501">Molybdenum cofactor biosynthesis</keyword>
<keyword evidence="10" id="KW-1185">Reference proteome</keyword>
<accession>A0A517QWA1</accession>
<dbReference type="CDD" id="cd01420">
    <property type="entry name" value="MoaC_PE"/>
    <property type="match status" value="1"/>
</dbReference>
<sequence length="347" mass="36892">MNEQKLTHVDASSGVNMVDVGDKPVTARRAIAEGIVRAAPETLIAFSENRMPKGPVIETARLAGIGAAKKTFDLVPLCHQLPLEDVRIDFRFAADQLFIRAEVSTTAKTGVEMEALTAVSVAGLTIIDMGKAIDREMSLERIRVVEKSGGRSGTHHFASDFEHAEVSDDTGDKSKATEHDSEIQPPIRAAILTVSDRCARGERTDTSGPALGEMVRRELAGEVVWTGCVPDDAAQIERSLIDLCDDEAAVDLILSTGGTGLAPRDVTPEAAAAVIEREHAGLMELARARCASITPKTYLSRGIAGTRKGTLIITLPGSERGATETLGGVIDILPHAIETLRGDVKDG</sequence>
<evidence type="ECO:0000256" key="6">
    <source>
        <dbReference type="ARBA" id="ARBA00055087"/>
    </source>
</evidence>
<evidence type="ECO:0000256" key="5">
    <source>
        <dbReference type="ARBA" id="ARBA00023239"/>
    </source>
</evidence>
<dbReference type="NCBIfam" id="TIGR00177">
    <property type="entry name" value="molyb_syn"/>
    <property type="match status" value="1"/>
</dbReference>
<comment type="catalytic activity">
    <reaction evidence="1">
        <text>(8S)-3',8-cyclo-7,8-dihydroguanosine 5'-triphosphate = cyclic pyranopterin phosphate + diphosphate</text>
        <dbReference type="Rhea" id="RHEA:49580"/>
        <dbReference type="ChEBI" id="CHEBI:33019"/>
        <dbReference type="ChEBI" id="CHEBI:59648"/>
        <dbReference type="ChEBI" id="CHEBI:131766"/>
        <dbReference type="EC" id="4.6.1.17"/>
    </reaction>
</comment>
<dbReference type="NCBIfam" id="TIGR00581">
    <property type="entry name" value="moaC"/>
    <property type="match status" value="1"/>
</dbReference>
<evidence type="ECO:0000256" key="3">
    <source>
        <dbReference type="ARBA" id="ARBA00012575"/>
    </source>
</evidence>
<dbReference type="AlphaFoldDB" id="A0A517QWA1"/>
<feature type="compositionally biased region" description="Basic and acidic residues" evidence="7">
    <location>
        <begin position="157"/>
        <end position="182"/>
    </location>
</feature>
<dbReference type="EC" id="4.6.1.17" evidence="3"/>
<evidence type="ECO:0000256" key="4">
    <source>
        <dbReference type="ARBA" id="ARBA00023150"/>
    </source>
</evidence>
<dbReference type="UniPathway" id="UPA00344"/>
<dbReference type="KEGG" id="svp:Pan189_02200"/>
<comment type="function">
    <text evidence="6">Catalyzes the conversion of (8S)-3',8-cyclo-7,8-dihydroguanosine 5'-triphosphate to cyclic pyranopterin monophosphate (cPMP).</text>
</comment>
<keyword evidence="5" id="KW-0456">Lyase</keyword>
<dbReference type="SUPFAM" id="SSF55040">
    <property type="entry name" value="Molybdenum cofactor biosynthesis protein C, MoaC"/>
    <property type="match status" value="1"/>
</dbReference>
<dbReference type="Pfam" id="PF00994">
    <property type="entry name" value="MoCF_biosynth"/>
    <property type="match status" value="1"/>
</dbReference>
<dbReference type="InterPro" id="IPR012247">
    <property type="entry name" value="MoaC_MogA"/>
</dbReference>
<dbReference type="Gene3D" id="3.40.980.10">
    <property type="entry name" value="MoaB/Mog-like domain"/>
    <property type="match status" value="1"/>
</dbReference>
<protein>
    <recommendedName>
        <fullName evidence="3">cyclic pyranopterin monophosphate synthase</fullName>
        <ecNumber evidence="3">4.6.1.17</ecNumber>
    </recommendedName>
</protein>
<dbReference type="NCBIfam" id="NF006870">
    <property type="entry name" value="PRK09364.1"/>
    <property type="match status" value="1"/>
</dbReference>
<comment type="pathway">
    <text evidence="2">Cofactor biosynthesis; molybdopterin biosynthesis.</text>
</comment>
<name>A0A517QWA1_9PLAN</name>